<evidence type="ECO:0000313" key="2">
    <source>
        <dbReference type="EMBL" id="GAA2637382.1"/>
    </source>
</evidence>
<name>A0ABP6DB12_9ACTN</name>
<protein>
    <submittedName>
        <fullName evidence="2">Uncharacterized protein</fullName>
    </submittedName>
</protein>
<feature type="compositionally biased region" description="Basic residues" evidence="1">
    <location>
        <begin position="51"/>
        <end position="69"/>
    </location>
</feature>
<sequence length="141" mass="15816">MVALPHQIAVAVDLTQPLGAPQIHIKRPAGLLTLTQTSPHTRAQITTQRPMQRRQARRRRPTGPLRRHQFTVQPGGITAQQRQLNTQLIGDLQPPADLAFTPAVQPRLTQPPPHRPLPGAQTRRQQPHMRTGQLTPLIKRQ</sequence>
<reference evidence="3" key="1">
    <citation type="journal article" date="2019" name="Int. J. Syst. Evol. Microbiol.">
        <title>The Global Catalogue of Microorganisms (GCM) 10K type strain sequencing project: providing services to taxonomists for standard genome sequencing and annotation.</title>
        <authorList>
            <consortium name="The Broad Institute Genomics Platform"/>
            <consortium name="The Broad Institute Genome Sequencing Center for Infectious Disease"/>
            <person name="Wu L."/>
            <person name="Ma J."/>
        </authorList>
    </citation>
    <scope>NUCLEOTIDE SEQUENCE [LARGE SCALE GENOMIC DNA]</scope>
    <source>
        <strain evidence="3">JCM 6833</strain>
    </source>
</reference>
<evidence type="ECO:0000256" key="1">
    <source>
        <dbReference type="SAM" id="MobiDB-lite"/>
    </source>
</evidence>
<proteinExistence type="predicted"/>
<organism evidence="2 3">
    <name type="scientific">Actinomadura fulvescens</name>
    <dbReference type="NCBI Taxonomy" id="46160"/>
    <lineage>
        <taxon>Bacteria</taxon>
        <taxon>Bacillati</taxon>
        <taxon>Actinomycetota</taxon>
        <taxon>Actinomycetes</taxon>
        <taxon>Streptosporangiales</taxon>
        <taxon>Thermomonosporaceae</taxon>
        <taxon>Actinomadura</taxon>
    </lineage>
</organism>
<feature type="region of interest" description="Disordered" evidence="1">
    <location>
        <begin position="42"/>
        <end position="79"/>
    </location>
</feature>
<feature type="region of interest" description="Disordered" evidence="1">
    <location>
        <begin position="102"/>
        <end position="141"/>
    </location>
</feature>
<accession>A0ABP6DB12</accession>
<keyword evidence="3" id="KW-1185">Reference proteome</keyword>
<dbReference type="Proteomes" id="UP001501509">
    <property type="component" value="Unassembled WGS sequence"/>
</dbReference>
<dbReference type="EMBL" id="BAAATD010000022">
    <property type="protein sequence ID" value="GAA2637382.1"/>
    <property type="molecule type" value="Genomic_DNA"/>
</dbReference>
<comment type="caution">
    <text evidence="2">The sequence shown here is derived from an EMBL/GenBank/DDBJ whole genome shotgun (WGS) entry which is preliminary data.</text>
</comment>
<gene>
    <name evidence="2" type="ORF">GCM10010411_91120</name>
</gene>
<evidence type="ECO:0000313" key="3">
    <source>
        <dbReference type="Proteomes" id="UP001501509"/>
    </source>
</evidence>